<dbReference type="InterPro" id="IPR004573">
    <property type="entry name" value="rRNA_ssu_MeTfrase_B"/>
</dbReference>
<feature type="binding site" evidence="14">
    <location>
        <position position="316"/>
    </location>
    <ligand>
        <name>S-adenosyl-L-methionine</name>
        <dbReference type="ChEBI" id="CHEBI:59789"/>
    </ligand>
</feature>
<evidence type="ECO:0000256" key="14">
    <source>
        <dbReference type="PROSITE-ProRule" id="PRU01023"/>
    </source>
</evidence>
<evidence type="ECO:0000256" key="5">
    <source>
        <dbReference type="ARBA" id="ARBA00022490"/>
    </source>
</evidence>
<dbReference type="Proteomes" id="UP000199225">
    <property type="component" value="Unassembled WGS sequence"/>
</dbReference>
<evidence type="ECO:0000256" key="3">
    <source>
        <dbReference type="ARBA" id="ARBA00007494"/>
    </source>
</evidence>
<gene>
    <name evidence="16" type="ORF">SAMN04490247_0555</name>
</gene>
<feature type="active site" description="Nucleophile" evidence="14">
    <location>
        <position position="388"/>
    </location>
</feature>
<dbReference type="Pfam" id="PF01029">
    <property type="entry name" value="NusB"/>
    <property type="match status" value="1"/>
</dbReference>
<dbReference type="FunFam" id="3.30.70.1170:FF:000003">
    <property type="entry name" value="16S rRNA (Cytosine(967)-C(5))-methyltransferase RsmB"/>
    <property type="match status" value="1"/>
</dbReference>
<dbReference type="NCBIfam" id="TIGR00563">
    <property type="entry name" value="rsmB"/>
    <property type="match status" value="1"/>
</dbReference>
<name>A0A1G8QE77_9BACI</name>
<feature type="binding site" evidence="14">
    <location>
        <position position="335"/>
    </location>
    <ligand>
        <name>S-adenosyl-L-methionine</name>
        <dbReference type="ChEBI" id="CHEBI:59789"/>
    </ligand>
</feature>
<organism evidence="16 17">
    <name type="scientific">Salimicrobium halophilum</name>
    <dbReference type="NCBI Taxonomy" id="86666"/>
    <lineage>
        <taxon>Bacteria</taxon>
        <taxon>Bacillati</taxon>
        <taxon>Bacillota</taxon>
        <taxon>Bacilli</taxon>
        <taxon>Bacillales</taxon>
        <taxon>Bacillaceae</taxon>
        <taxon>Salimicrobium</taxon>
    </lineage>
</organism>
<keyword evidence="8 14" id="KW-0808">Transferase</keyword>
<dbReference type="InterPro" id="IPR018314">
    <property type="entry name" value="RsmB/NOL1/NOP2-like_CS"/>
</dbReference>
<evidence type="ECO:0000256" key="12">
    <source>
        <dbReference type="ARBA" id="ARBA00031088"/>
    </source>
</evidence>
<evidence type="ECO:0000256" key="6">
    <source>
        <dbReference type="ARBA" id="ARBA00022552"/>
    </source>
</evidence>
<evidence type="ECO:0000256" key="7">
    <source>
        <dbReference type="ARBA" id="ARBA00022603"/>
    </source>
</evidence>
<comment type="subcellular location">
    <subcellularLocation>
        <location evidence="2">Cytoplasm</location>
    </subcellularLocation>
</comment>
<dbReference type="STRING" id="86666.SAMN04490247_0555"/>
<dbReference type="EC" id="2.1.1.176" evidence="4"/>
<evidence type="ECO:0000256" key="1">
    <source>
        <dbReference type="ARBA" id="ARBA00002724"/>
    </source>
</evidence>
<dbReference type="InterPro" id="IPR001678">
    <property type="entry name" value="MeTrfase_RsmB-F_NOP2_dom"/>
</dbReference>
<dbReference type="Pfam" id="PF22458">
    <property type="entry name" value="RsmF-B_ferredox"/>
    <property type="match status" value="1"/>
</dbReference>
<feature type="binding site" evidence="14">
    <location>
        <position position="289"/>
    </location>
    <ligand>
        <name>S-adenosyl-L-methionine</name>
        <dbReference type="ChEBI" id="CHEBI:59789"/>
    </ligand>
</feature>
<accession>A0A1G8QE77</accession>
<dbReference type="GO" id="GO:0003723">
    <property type="term" value="F:RNA binding"/>
    <property type="evidence" value="ECO:0007669"/>
    <property type="project" value="UniProtKB-UniRule"/>
</dbReference>
<dbReference type="PROSITE" id="PS51686">
    <property type="entry name" value="SAM_MT_RSMB_NOP"/>
    <property type="match status" value="1"/>
</dbReference>
<evidence type="ECO:0000256" key="11">
    <source>
        <dbReference type="ARBA" id="ARBA00030399"/>
    </source>
</evidence>
<keyword evidence="6" id="KW-0698">rRNA processing</keyword>
<dbReference type="SUPFAM" id="SSF53335">
    <property type="entry name" value="S-adenosyl-L-methionine-dependent methyltransferases"/>
    <property type="match status" value="1"/>
</dbReference>
<dbReference type="FunFam" id="1.10.940.10:FF:000006">
    <property type="entry name" value="16S rRNA (Cytosine(967)-C(5))-methyltransferase RsmB"/>
    <property type="match status" value="1"/>
</dbReference>
<dbReference type="PANTHER" id="PTHR22807">
    <property type="entry name" value="NOP2 YEAST -RELATED NOL1/NOP2/FMU SUN DOMAIN-CONTAINING"/>
    <property type="match status" value="1"/>
</dbReference>
<keyword evidence="10 14" id="KW-0694">RNA-binding</keyword>
<dbReference type="PANTHER" id="PTHR22807:SF53">
    <property type="entry name" value="RIBOSOMAL RNA SMALL SUBUNIT METHYLTRANSFERASE B-RELATED"/>
    <property type="match status" value="1"/>
</dbReference>
<evidence type="ECO:0000256" key="8">
    <source>
        <dbReference type="ARBA" id="ARBA00022679"/>
    </source>
</evidence>
<feature type="domain" description="SAM-dependent MTase RsmB/NOP-type" evidence="15">
    <location>
        <begin position="176"/>
        <end position="452"/>
    </location>
</feature>
<dbReference type="Gene3D" id="1.10.940.10">
    <property type="entry name" value="NusB-like"/>
    <property type="match status" value="1"/>
</dbReference>
<dbReference type="GO" id="GO:0005737">
    <property type="term" value="C:cytoplasm"/>
    <property type="evidence" value="ECO:0007669"/>
    <property type="project" value="UniProtKB-SubCell"/>
</dbReference>
<proteinExistence type="inferred from homology"/>
<feature type="binding site" evidence="14">
    <location>
        <begin position="265"/>
        <end position="271"/>
    </location>
    <ligand>
        <name>S-adenosyl-L-methionine</name>
        <dbReference type="ChEBI" id="CHEBI:59789"/>
    </ligand>
</feature>
<dbReference type="CDD" id="cd02440">
    <property type="entry name" value="AdoMet_MTases"/>
    <property type="match status" value="1"/>
</dbReference>
<evidence type="ECO:0000256" key="9">
    <source>
        <dbReference type="ARBA" id="ARBA00022691"/>
    </source>
</evidence>
<evidence type="ECO:0000256" key="2">
    <source>
        <dbReference type="ARBA" id="ARBA00004496"/>
    </source>
</evidence>
<dbReference type="AlphaFoldDB" id="A0A1G8QE77"/>
<sequence>MFWVRTMSKGTVRSSALELLSRIGEEGGFSHVLLNQEIDKRKFSTADAGLLTELVYGTLQNRDLLQYWLHPSIKNQKKITPWVKWLLYMSVYQMKMLDRIPDHAIINEAVNLAKEKGHKGIASFTNGVLRSIQRDGVPSVEVIEDEEERLAIATSHPLWLVKRWTEQYGEEETREMCETNQLRMPESIRVQPMLTSREEAMEELKADGFKVEASPFSEQGIIIHEGNIIKHRLFRESLVTIQDQSSMLVAELMKLDSGLSVLDACAAPGGKTTHIAEKMKNEGSIHAYDLHKKKARAIEEKAKSLKLTNIKAEGFDARKLQEKHEAEVFDRILVDAPCSGFGVIRSKPDIKYSKEEKDIYNLREIQDAILDHVAPLLTAGGSLIYSTCTVDRHENDEAVHHFIETHPDFIVEDLREELPEALRYRWIEGTGVQIFPQDADSDGFFLTRLKKRSK</sequence>
<keyword evidence="5" id="KW-0963">Cytoplasm</keyword>
<protein>
    <recommendedName>
        <fullName evidence="4">16S rRNA (cytosine(967)-C(5))-methyltransferase</fullName>
        <ecNumber evidence="4">2.1.1.176</ecNumber>
    </recommendedName>
    <alternativeName>
        <fullName evidence="11">16S rRNA m5C967 methyltransferase</fullName>
    </alternativeName>
    <alternativeName>
        <fullName evidence="12">rRNA (cytosine-C(5)-)-methyltransferase RsmB</fullName>
    </alternativeName>
</protein>
<dbReference type="FunFam" id="3.40.50.150:FF:000022">
    <property type="entry name" value="Ribosomal RNA small subunit methyltransferase B"/>
    <property type="match status" value="1"/>
</dbReference>
<evidence type="ECO:0000256" key="10">
    <source>
        <dbReference type="ARBA" id="ARBA00022884"/>
    </source>
</evidence>
<reference evidence="17" key="1">
    <citation type="submission" date="2016-10" db="EMBL/GenBank/DDBJ databases">
        <authorList>
            <person name="Varghese N."/>
            <person name="Submissions S."/>
        </authorList>
    </citation>
    <scope>NUCLEOTIDE SEQUENCE [LARGE SCALE GENOMIC DNA]</scope>
    <source>
        <strain evidence="17">DSM 4771</strain>
    </source>
</reference>
<comment type="catalytic activity">
    <reaction evidence="13">
        <text>cytidine(967) in 16S rRNA + S-adenosyl-L-methionine = 5-methylcytidine(967) in 16S rRNA + S-adenosyl-L-homocysteine + H(+)</text>
        <dbReference type="Rhea" id="RHEA:42748"/>
        <dbReference type="Rhea" id="RHEA-COMP:10219"/>
        <dbReference type="Rhea" id="RHEA-COMP:10220"/>
        <dbReference type="ChEBI" id="CHEBI:15378"/>
        <dbReference type="ChEBI" id="CHEBI:57856"/>
        <dbReference type="ChEBI" id="CHEBI:59789"/>
        <dbReference type="ChEBI" id="CHEBI:74483"/>
        <dbReference type="ChEBI" id="CHEBI:82748"/>
        <dbReference type="EC" id="2.1.1.176"/>
    </reaction>
</comment>
<dbReference type="InterPro" id="IPR035926">
    <property type="entry name" value="NusB-like_sf"/>
</dbReference>
<dbReference type="Pfam" id="PF01189">
    <property type="entry name" value="Methyltr_RsmB-F"/>
    <property type="match status" value="1"/>
</dbReference>
<evidence type="ECO:0000313" key="16">
    <source>
        <dbReference type="EMBL" id="SDJ02928.1"/>
    </source>
</evidence>
<dbReference type="InterPro" id="IPR049560">
    <property type="entry name" value="MeTrfase_RsmB-F_NOP2_cat"/>
</dbReference>
<evidence type="ECO:0000256" key="4">
    <source>
        <dbReference type="ARBA" id="ARBA00012140"/>
    </source>
</evidence>
<dbReference type="GO" id="GO:0008649">
    <property type="term" value="F:rRNA methyltransferase activity"/>
    <property type="evidence" value="ECO:0007669"/>
    <property type="project" value="InterPro"/>
</dbReference>
<dbReference type="EMBL" id="FNEV01000001">
    <property type="protein sequence ID" value="SDJ02928.1"/>
    <property type="molecule type" value="Genomic_DNA"/>
</dbReference>
<keyword evidence="7 14" id="KW-0489">Methyltransferase</keyword>
<dbReference type="PRINTS" id="PR02008">
    <property type="entry name" value="RCMTFAMILY"/>
</dbReference>
<evidence type="ECO:0000313" key="17">
    <source>
        <dbReference type="Proteomes" id="UP000199225"/>
    </source>
</evidence>
<dbReference type="InterPro" id="IPR023267">
    <property type="entry name" value="RCMT"/>
</dbReference>
<comment type="similarity">
    <text evidence="3 14">Belongs to the class I-like SAM-binding methyltransferase superfamily. RsmB/NOP family.</text>
</comment>
<dbReference type="InterPro" id="IPR006027">
    <property type="entry name" value="NusB_RsmB_TIM44"/>
</dbReference>
<keyword evidence="17" id="KW-1185">Reference proteome</keyword>
<dbReference type="Gene3D" id="3.40.50.150">
    <property type="entry name" value="Vaccinia Virus protein VP39"/>
    <property type="match status" value="1"/>
</dbReference>
<dbReference type="SUPFAM" id="SSF48013">
    <property type="entry name" value="NusB-like"/>
    <property type="match status" value="1"/>
</dbReference>
<dbReference type="PROSITE" id="PS01153">
    <property type="entry name" value="NOL1_NOP2_SUN"/>
    <property type="match status" value="1"/>
</dbReference>
<keyword evidence="9 14" id="KW-0949">S-adenosyl-L-methionine</keyword>
<evidence type="ECO:0000259" key="15">
    <source>
        <dbReference type="PROSITE" id="PS51686"/>
    </source>
</evidence>
<dbReference type="InterPro" id="IPR054728">
    <property type="entry name" value="RsmB-like_ferredoxin"/>
</dbReference>
<dbReference type="GO" id="GO:0006355">
    <property type="term" value="P:regulation of DNA-templated transcription"/>
    <property type="evidence" value="ECO:0007669"/>
    <property type="project" value="InterPro"/>
</dbReference>
<dbReference type="Gene3D" id="3.30.70.1170">
    <property type="entry name" value="Sun protein, domain 3"/>
    <property type="match status" value="1"/>
</dbReference>
<dbReference type="NCBIfam" id="NF011494">
    <property type="entry name" value="PRK14902.1"/>
    <property type="match status" value="1"/>
</dbReference>
<dbReference type="InterPro" id="IPR029063">
    <property type="entry name" value="SAM-dependent_MTases_sf"/>
</dbReference>
<evidence type="ECO:0000256" key="13">
    <source>
        <dbReference type="ARBA" id="ARBA00047283"/>
    </source>
</evidence>
<comment type="function">
    <text evidence="1">Specifically methylates the cytosine at position 967 (m5C967) of 16S rRNA.</text>
</comment>